<keyword evidence="9" id="KW-1185">Reference proteome</keyword>
<evidence type="ECO:0000256" key="2">
    <source>
        <dbReference type="ARBA" id="ARBA00022723"/>
    </source>
</evidence>
<organism evidence="8 9">
    <name type="scientific">Colletotrichum shisoi</name>
    <dbReference type="NCBI Taxonomy" id="2078593"/>
    <lineage>
        <taxon>Eukaryota</taxon>
        <taxon>Fungi</taxon>
        <taxon>Dikarya</taxon>
        <taxon>Ascomycota</taxon>
        <taxon>Pezizomycotina</taxon>
        <taxon>Sordariomycetes</taxon>
        <taxon>Hypocreomycetidae</taxon>
        <taxon>Glomerellales</taxon>
        <taxon>Glomerellaceae</taxon>
        <taxon>Colletotrichum</taxon>
        <taxon>Colletotrichum destructivum species complex</taxon>
    </lineage>
</organism>
<evidence type="ECO:0000313" key="8">
    <source>
        <dbReference type="EMBL" id="TQN73387.1"/>
    </source>
</evidence>
<sequence length="254" mass="28707">MSRLRLPTALSGNPLLVSIFVLLASVFLWPRLRLGRFSLEQDQHTFSARILSYDPLMIHLENFISKSEREHLLSLGQSSFRASGIIDPNGTSVISEDRTSSSAYLPDGDPIVERIISRASEFQGYTVRGDHEMLQLTRYLAGQKFEPHWDHDQNATDDKSRQRLTTIFAVLEATCEECGTRFPSLSVDWEQEDRRWCQFVDCNDKEGITVRAIPGNALFWKNLNSTNRGDARTLHAGLPPETGVKTGLNIWTLG</sequence>
<reference evidence="8 9" key="1">
    <citation type="journal article" date="2019" name="Sci. Rep.">
        <title>Colletotrichum shisoi sp. nov., an anthracnose pathogen of Perilla frutescens in Japan: molecular phylogenetic, morphological and genomic evidence.</title>
        <authorList>
            <person name="Gan P."/>
            <person name="Tsushima A."/>
            <person name="Hiroyama R."/>
            <person name="Narusaka M."/>
            <person name="Takano Y."/>
            <person name="Narusaka Y."/>
            <person name="Kawaradani M."/>
            <person name="Damm U."/>
            <person name="Shirasu K."/>
        </authorList>
    </citation>
    <scope>NUCLEOTIDE SEQUENCE [LARGE SCALE GENOMIC DNA]</scope>
    <source>
        <strain evidence="8 9">PG-2018a</strain>
    </source>
</reference>
<evidence type="ECO:0000259" key="7">
    <source>
        <dbReference type="SMART" id="SM00702"/>
    </source>
</evidence>
<feature type="transmembrane region" description="Helical" evidence="6">
    <location>
        <begin position="12"/>
        <end position="29"/>
    </location>
</feature>
<dbReference type="SMART" id="SM00702">
    <property type="entry name" value="P4Hc"/>
    <property type="match status" value="1"/>
</dbReference>
<evidence type="ECO:0000313" key="9">
    <source>
        <dbReference type="Proteomes" id="UP000326340"/>
    </source>
</evidence>
<dbReference type="PANTHER" id="PTHR10869">
    <property type="entry name" value="PROLYL 4-HYDROXYLASE ALPHA SUBUNIT"/>
    <property type="match status" value="1"/>
</dbReference>
<dbReference type="InterPro" id="IPR045054">
    <property type="entry name" value="P4HA-like"/>
</dbReference>
<keyword evidence="2" id="KW-0479">Metal-binding</keyword>
<dbReference type="InterPro" id="IPR044862">
    <property type="entry name" value="Pro_4_hyd_alph_FE2OG_OXY"/>
</dbReference>
<keyword evidence="6" id="KW-0812">Transmembrane</keyword>
<accession>A0A5Q4C3Y0</accession>
<name>A0A5Q4C3Y0_9PEZI</name>
<evidence type="ECO:0000256" key="4">
    <source>
        <dbReference type="ARBA" id="ARBA00023002"/>
    </source>
</evidence>
<feature type="domain" description="Prolyl 4-hydroxylase alpha subunit" evidence="7">
    <location>
        <begin position="55"/>
        <end position="253"/>
    </location>
</feature>
<dbReference type="Pfam" id="PF13640">
    <property type="entry name" value="2OG-FeII_Oxy_3"/>
    <property type="match status" value="1"/>
</dbReference>
<keyword evidence="6" id="KW-1133">Transmembrane helix</keyword>
<evidence type="ECO:0000256" key="6">
    <source>
        <dbReference type="SAM" id="Phobius"/>
    </source>
</evidence>
<gene>
    <name evidence="8" type="primary">P4H5</name>
    <name evidence="8" type="ORF">CSHISOI_02093</name>
</gene>
<keyword evidence="4" id="KW-0560">Oxidoreductase</keyword>
<keyword evidence="6" id="KW-0472">Membrane</keyword>
<dbReference type="PANTHER" id="PTHR10869:SF242">
    <property type="entry name" value="PROLYL 4-HYDROXYLASE ALPHA SUBUNIT DOMAIN-CONTAINING PROTEIN"/>
    <property type="match status" value="1"/>
</dbReference>
<dbReference type="OrthoDB" id="420380at2759"/>
<comment type="caution">
    <text evidence="8">The sequence shown here is derived from an EMBL/GenBank/DDBJ whole genome shotgun (WGS) entry which is preliminary data.</text>
</comment>
<dbReference type="InterPro" id="IPR006620">
    <property type="entry name" value="Pro_4_hyd_alph"/>
</dbReference>
<dbReference type="EMBL" id="PUHP01000099">
    <property type="protein sequence ID" value="TQN73387.1"/>
    <property type="molecule type" value="Genomic_DNA"/>
</dbReference>
<protein>
    <submittedName>
        <fullName evidence="8">Prolyl 4-hydroxylase 5</fullName>
    </submittedName>
</protein>
<proteinExistence type="predicted"/>
<comment type="cofactor">
    <cofactor evidence="1">
        <name>L-ascorbate</name>
        <dbReference type="ChEBI" id="CHEBI:38290"/>
    </cofactor>
</comment>
<evidence type="ECO:0000256" key="1">
    <source>
        <dbReference type="ARBA" id="ARBA00001961"/>
    </source>
</evidence>
<dbReference type="AlphaFoldDB" id="A0A5Q4C3Y0"/>
<dbReference type="Proteomes" id="UP000326340">
    <property type="component" value="Unassembled WGS sequence"/>
</dbReference>
<keyword evidence="3" id="KW-0223">Dioxygenase</keyword>
<dbReference type="Gene3D" id="2.60.120.620">
    <property type="entry name" value="q2cbj1_9rhob like domain"/>
    <property type="match status" value="1"/>
</dbReference>
<keyword evidence="5" id="KW-0408">Iron</keyword>
<dbReference type="GO" id="GO:0004656">
    <property type="term" value="F:procollagen-proline 4-dioxygenase activity"/>
    <property type="evidence" value="ECO:0007669"/>
    <property type="project" value="TreeGrafter"/>
</dbReference>
<dbReference type="GO" id="GO:0005506">
    <property type="term" value="F:iron ion binding"/>
    <property type="evidence" value="ECO:0007669"/>
    <property type="project" value="InterPro"/>
</dbReference>
<evidence type="ECO:0000256" key="3">
    <source>
        <dbReference type="ARBA" id="ARBA00022964"/>
    </source>
</evidence>
<dbReference type="GO" id="GO:0031418">
    <property type="term" value="F:L-ascorbic acid binding"/>
    <property type="evidence" value="ECO:0007669"/>
    <property type="project" value="InterPro"/>
</dbReference>
<dbReference type="GO" id="GO:0005783">
    <property type="term" value="C:endoplasmic reticulum"/>
    <property type="evidence" value="ECO:0007669"/>
    <property type="project" value="TreeGrafter"/>
</dbReference>
<evidence type="ECO:0000256" key="5">
    <source>
        <dbReference type="ARBA" id="ARBA00023004"/>
    </source>
</evidence>